<accession>A0A0C3QAL9</accession>
<gene>
    <name evidence="2" type="ORF">M407DRAFT_28506</name>
</gene>
<feature type="signal peptide" evidence="1">
    <location>
        <begin position="1"/>
        <end position="21"/>
    </location>
</feature>
<feature type="chain" id="PRO_5002168670" evidence="1">
    <location>
        <begin position="22"/>
        <end position="193"/>
    </location>
</feature>
<keyword evidence="3" id="KW-1185">Reference proteome</keyword>
<dbReference type="EMBL" id="KN823123">
    <property type="protein sequence ID" value="KIO21951.1"/>
    <property type="molecule type" value="Genomic_DNA"/>
</dbReference>
<evidence type="ECO:0000313" key="2">
    <source>
        <dbReference type="EMBL" id="KIO21951.1"/>
    </source>
</evidence>
<sequence>MVAIARILLTVPLALISATAATNLEDRASVSTIPDIIASAKAQLGPLTLRIEQSTVFNSTTTIEPEALNELLLQITQTVNVATQQLSQISKNPWSQASGGLLDRQIAYTAADFIVDLASSINSPISIVNKYPVLQDGVNQVSRSVVSFSSALAIWPPLITKPWGRIIIRWPGPTCPWPWPSPGPTFPDPPIEF</sequence>
<evidence type="ECO:0000313" key="3">
    <source>
        <dbReference type="Proteomes" id="UP000054248"/>
    </source>
</evidence>
<dbReference type="Proteomes" id="UP000054248">
    <property type="component" value="Unassembled WGS sequence"/>
</dbReference>
<proteinExistence type="predicted"/>
<dbReference type="AlphaFoldDB" id="A0A0C3QAL9"/>
<reference evidence="2 3" key="1">
    <citation type="submission" date="2014-04" db="EMBL/GenBank/DDBJ databases">
        <authorList>
            <consortium name="DOE Joint Genome Institute"/>
            <person name="Kuo A."/>
            <person name="Girlanda M."/>
            <person name="Perotto S."/>
            <person name="Kohler A."/>
            <person name="Nagy L.G."/>
            <person name="Floudas D."/>
            <person name="Copeland A."/>
            <person name="Barry K.W."/>
            <person name="Cichocki N."/>
            <person name="Veneault-Fourrey C."/>
            <person name="LaButti K."/>
            <person name="Lindquist E.A."/>
            <person name="Lipzen A."/>
            <person name="Lundell T."/>
            <person name="Morin E."/>
            <person name="Murat C."/>
            <person name="Sun H."/>
            <person name="Tunlid A."/>
            <person name="Henrissat B."/>
            <person name="Grigoriev I.V."/>
            <person name="Hibbett D.S."/>
            <person name="Martin F."/>
            <person name="Nordberg H.P."/>
            <person name="Cantor M.N."/>
            <person name="Hua S.X."/>
        </authorList>
    </citation>
    <scope>NUCLEOTIDE SEQUENCE [LARGE SCALE GENOMIC DNA]</scope>
    <source>
        <strain evidence="2 3">MUT 4182</strain>
    </source>
</reference>
<dbReference type="OrthoDB" id="3205291at2759"/>
<protein>
    <submittedName>
        <fullName evidence="2">Uncharacterized protein</fullName>
    </submittedName>
</protein>
<evidence type="ECO:0000256" key="1">
    <source>
        <dbReference type="SAM" id="SignalP"/>
    </source>
</evidence>
<name>A0A0C3QAL9_9AGAM</name>
<keyword evidence="1" id="KW-0732">Signal</keyword>
<reference evidence="3" key="2">
    <citation type="submission" date="2015-01" db="EMBL/GenBank/DDBJ databases">
        <title>Evolutionary Origins and Diversification of the Mycorrhizal Mutualists.</title>
        <authorList>
            <consortium name="DOE Joint Genome Institute"/>
            <consortium name="Mycorrhizal Genomics Consortium"/>
            <person name="Kohler A."/>
            <person name="Kuo A."/>
            <person name="Nagy L.G."/>
            <person name="Floudas D."/>
            <person name="Copeland A."/>
            <person name="Barry K.W."/>
            <person name="Cichocki N."/>
            <person name="Veneault-Fourrey C."/>
            <person name="LaButti K."/>
            <person name="Lindquist E.A."/>
            <person name="Lipzen A."/>
            <person name="Lundell T."/>
            <person name="Morin E."/>
            <person name="Murat C."/>
            <person name="Riley R."/>
            <person name="Ohm R."/>
            <person name="Sun H."/>
            <person name="Tunlid A."/>
            <person name="Henrissat B."/>
            <person name="Grigoriev I.V."/>
            <person name="Hibbett D.S."/>
            <person name="Martin F."/>
        </authorList>
    </citation>
    <scope>NUCLEOTIDE SEQUENCE [LARGE SCALE GENOMIC DNA]</scope>
    <source>
        <strain evidence="3">MUT 4182</strain>
    </source>
</reference>
<organism evidence="2 3">
    <name type="scientific">Tulasnella calospora MUT 4182</name>
    <dbReference type="NCBI Taxonomy" id="1051891"/>
    <lineage>
        <taxon>Eukaryota</taxon>
        <taxon>Fungi</taxon>
        <taxon>Dikarya</taxon>
        <taxon>Basidiomycota</taxon>
        <taxon>Agaricomycotina</taxon>
        <taxon>Agaricomycetes</taxon>
        <taxon>Cantharellales</taxon>
        <taxon>Tulasnellaceae</taxon>
        <taxon>Tulasnella</taxon>
    </lineage>
</organism>
<dbReference type="HOGENOM" id="CLU_1409756_0_0_1"/>